<proteinExistence type="predicted"/>
<dbReference type="InterPro" id="IPR029044">
    <property type="entry name" value="Nucleotide-diphossugar_trans"/>
</dbReference>
<dbReference type="SUPFAM" id="SSF53448">
    <property type="entry name" value="Nucleotide-diphospho-sugar transferases"/>
    <property type="match status" value="1"/>
</dbReference>
<feature type="domain" description="Glycosyltransferase 2-like" evidence="1">
    <location>
        <begin position="13"/>
        <end position="82"/>
    </location>
</feature>
<dbReference type="Gene3D" id="3.90.550.10">
    <property type="entry name" value="Spore Coat Polysaccharide Biosynthesis Protein SpsA, Chain A"/>
    <property type="match status" value="1"/>
</dbReference>
<dbReference type="EMBL" id="BARU01044455">
    <property type="protein sequence ID" value="GAH78017.1"/>
    <property type="molecule type" value="Genomic_DNA"/>
</dbReference>
<gene>
    <name evidence="2" type="ORF">S03H2_67791</name>
</gene>
<evidence type="ECO:0000259" key="1">
    <source>
        <dbReference type="Pfam" id="PF00535"/>
    </source>
</evidence>
<dbReference type="InterPro" id="IPR001173">
    <property type="entry name" value="Glyco_trans_2-like"/>
</dbReference>
<reference evidence="2" key="1">
    <citation type="journal article" date="2014" name="Front. Microbiol.">
        <title>High frequency of phylogenetically diverse reductive dehalogenase-homologous genes in deep subseafloor sedimentary metagenomes.</title>
        <authorList>
            <person name="Kawai M."/>
            <person name="Futagami T."/>
            <person name="Toyoda A."/>
            <person name="Takaki Y."/>
            <person name="Nishi S."/>
            <person name="Hori S."/>
            <person name="Arai W."/>
            <person name="Tsubouchi T."/>
            <person name="Morono Y."/>
            <person name="Uchiyama I."/>
            <person name="Ito T."/>
            <person name="Fujiyama A."/>
            <person name="Inagaki F."/>
            <person name="Takami H."/>
        </authorList>
    </citation>
    <scope>NUCLEOTIDE SEQUENCE</scope>
    <source>
        <strain evidence="2">Expedition CK06-06</strain>
    </source>
</reference>
<name>X1I8L7_9ZZZZ</name>
<sequence>MINVKYMKSKPWHWKSNRQLGNARNTGFIHCDGELVVFLDDYSWVEPAFLATHWDLYKHRRRAVIGVVQAVEPEHGKIFSKANLEVVKDDRDERWKGIYPRHEKDDCNAGWFWT</sequence>
<dbReference type="AlphaFoldDB" id="X1I8L7"/>
<accession>X1I8L7</accession>
<dbReference type="CDD" id="cd00761">
    <property type="entry name" value="Glyco_tranf_GTA_type"/>
    <property type="match status" value="1"/>
</dbReference>
<organism evidence="2">
    <name type="scientific">marine sediment metagenome</name>
    <dbReference type="NCBI Taxonomy" id="412755"/>
    <lineage>
        <taxon>unclassified sequences</taxon>
        <taxon>metagenomes</taxon>
        <taxon>ecological metagenomes</taxon>
    </lineage>
</organism>
<evidence type="ECO:0000313" key="2">
    <source>
        <dbReference type="EMBL" id="GAH78017.1"/>
    </source>
</evidence>
<comment type="caution">
    <text evidence="2">The sequence shown here is derived from an EMBL/GenBank/DDBJ whole genome shotgun (WGS) entry which is preliminary data.</text>
</comment>
<feature type="non-terminal residue" evidence="2">
    <location>
        <position position="114"/>
    </location>
</feature>
<dbReference type="Pfam" id="PF00535">
    <property type="entry name" value="Glycos_transf_2"/>
    <property type="match status" value="1"/>
</dbReference>
<protein>
    <recommendedName>
        <fullName evidence="1">Glycosyltransferase 2-like domain-containing protein</fullName>
    </recommendedName>
</protein>